<dbReference type="Proteomes" id="UP000011518">
    <property type="component" value="Unassembled WGS sequence"/>
</dbReference>
<keyword evidence="3" id="KW-1185">Reference proteome</keyword>
<dbReference type="AlphaFoldDB" id="L9JDT3"/>
<proteinExistence type="predicted"/>
<dbReference type="EMBL" id="KB321041">
    <property type="protein sequence ID" value="ELW48474.1"/>
    <property type="molecule type" value="Genomic_DNA"/>
</dbReference>
<protein>
    <submittedName>
        <fullName evidence="2">Uncharacterized protein</fullName>
    </submittedName>
</protein>
<name>L9JDT3_TUPCH</name>
<gene>
    <name evidence="2" type="ORF">TREES_T100007871</name>
</gene>
<dbReference type="InParanoid" id="L9JDT3"/>
<evidence type="ECO:0000313" key="2">
    <source>
        <dbReference type="EMBL" id="ELW48474.1"/>
    </source>
</evidence>
<sequence>MGALSSPASQGGARLASLWLSSELTGIGVRQRPPHHLKTREELTLAQALSSTHHLPGPAWPAGYRHAGTGRDEPGSHSLRLAANSSCYMKDDEERVLSSRKSTARSGLPLPAELSSQGPSQAADLCGLERRTSMDTSRFVEYRCDPRKTAGHPLGKHSTPVSSQATLLPPVMKQTTQEVVAILQQGPGRASEMLTGTGTASRRFLDGAETSSRRGCPSERLHLYPPPGPGLPFCSEHRAPLPTAALTMACRSV</sequence>
<feature type="region of interest" description="Disordered" evidence="1">
    <location>
        <begin position="95"/>
        <end position="122"/>
    </location>
</feature>
<evidence type="ECO:0000313" key="3">
    <source>
        <dbReference type="Proteomes" id="UP000011518"/>
    </source>
</evidence>
<accession>L9JDT3</accession>
<organism evidence="2 3">
    <name type="scientific">Tupaia chinensis</name>
    <name type="common">Chinese tree shrew</name>
    <name type="synonym">Tupaia belangeri chinensis</name>
    <dbReference type="NCBI Taxonomy" id="246437"/>
    <lineage>
        <taxon>Eukaryota</taxon>
        <taxon>Metazoa</taxon>
        <taxon>Chordata</taxon>
        <taxon>Craniata</taxon>
        <taxon>Vertebrata</taxon>
        <taxon>Euteleostomi</taxon>
        <taxon>Mammalia</taxon>
        <taxon>Eutheria</taxon>
        <taxon>Euarchontoglires</taxon>
        <taxon>Scandentia</taxon>
        <taxon>Tupaiidae</taxon>
        <taxon>Tupaia</taxon>
    </lineage>
</organism>
<reference evidence="3" key="2">
    <citation type="journal article" date="2013" name="Nat. Commun.">
        <title>Genome of the Chinese tree shrew.</title>
        <authorList>
            <person name="Fan Y."/>
            <person name="Huang Z.Y."/>
            <person name="Cao C.C."/>
            <person name="Chen C.S."/>
            <person name="Chen Y.X."/>
            <person name="Fan D.D."/>
            <person name="He J."/>
            <person name="Hou H.L."/>
            <person name="Hu L."/>
            <person name="Hu X.T."/>
            <person name="Jiang X.T."/>
            <person name="Lai R."/>
            <person name="Lang Y.S."/>
            <person name="Liang B."/>
            <person name="Liao S.G."/>
            <person name="Mu D."/>
            <person name="Ma Y.Y."/>
            <person name="Niu Y.Y."/>
            <person name="Sun X.Q."/>
            <person name="Xia J.Q."/>
            <person name="Xiao J."/>
            <person name="Xiong Z.Q."/>
            <person name="Xu L."/>
            <person name="Yang L."/>
            <person name="Zhang Y."/>
            <person name="Zhao W."/>
            <person name="Zhao X.D."/>
            <person name="Zheng Y.T."/>
            <person name="Zhou J.M."/>
            <person name="Zhu Y.B."/>
            <person name="Zhang G.J."/>
            <person name="Wang J."/>
            <person name="Yao Y.G."/>
        </authorList>
    </citation>
    <scope>NUCLEOTIDE SEQUENCE [LARGE SCALE GENOMIC DNA]</scope>
</reference>
<evidence type="ECO:0000256" key="1">
    <source>
        <dbReference type="SAM" id="MobiDB-lite"/>
    </source>
</evidence>
<reference evidence="3" key="1">
    <citation type="submission" date="2012-07" db="EMBL/GenBank/DDBJ databases">
        <title>Genome of the Chinese tree shrew, a rising model animal genetically related to primates.</title>
        <authorList>
            <person name="Zhang G."/>
            <person name="Fan Y."/>
            <person name="Yao Y."/>
            <person name="Huang Z."/>
        </authorList>
    </citation>
    <scope>NUCLEOTIDE SEQUENCE [LARGE SCALE GENOMIC DNA]</scope>
</reference>